<dbReference type="SUPFAM" id="SSF52540">
    <property type="entry name" value="P-loop containing nucleoside triphosphate hydrolases"/>
    <property type="match status" value="2"/>
</dbReference>
<dbReference type="Pfam" id="PF00271">
    <property type="entry name" value="Helicase_C"/>
    <property type="match status" value="1"/>
</dbReference>
<evidence type="ECO:0000256" key="1">
    <source>
        <dbReference type="ARBA" id="ARBA00022741"/>
    </source>
</evidence>
<evidence type="ECO:0000313" key="9">
    <source>
        <dbReference type="Proteomes" id="UP001204953"/>
    </source>
</evidence>
<dbReference type="CDD" id="cd18793">
    <property type="entry name" value="SF2_C_SNF"/>
    <property type="match status" value="1"/>
</dbReference>
<keyword evidence="4" id="KW-0067">ATP-binding</keyword>
<dbReference type="GO" id="GO:0005524">
    <property type="term" value="F:ATP binding"/>
    <property type="evidence" value="ECO:0007669"/>
    <property type="project" value="UniProtKB-KW"/>
</dbReference>
<name>A0AAE3KV42_9CYAN</name>
<dbReference type="Gene3D" id="3.40.50.300">
    <property type="entry name" value="P-loop containing nucleotide triphosphate hydrolases"/>
    <property type="match status" value="1"/>
</dbReference>
<evidence type="ECO:0000256" key="5">
    <source>
        <dbReference type="SAM" id="MobiDB-lite"/>
    </source>
</evidence>
<organism evidence="8 9">
    <name type="scientific">Limnofasciculus baicalensis BBK-W-15</name>
    <dbReference type="NCBI Taxonomy" id="2699891"/>
    <lineage>
        <taxon>Bacteria</taxon>
        <taxon>Bacillati</taxon>
        <taxon>Cyanobacteriota</taxon>
        <taxon>Cyanophyceae</taxon>
        <taxon>Coleofasciculales</taxon>
        <taxon>Coleofasciculaceae</taxon>
        <taxon>Limnofasciculus</taxon>
        <taxon>Limnofasciculus baicalensis</taxon>
    </lineage>
</organism>
<evidence type="ECO:0000256" key="3">
    <source>
        <dbReference type="ARBA" id="ARBA00022806"/>
    </source>
</evidence>
<feature type="domain" description="Helicase C-terminal" evidence="7">
    <location>
        <begin position="404"/>
        <end position="553"/>
    </location>
</feature>
<dbReference type="SMART" id="SM00490">
    <property type="entry name" value="HELICc"/>
    <property type="match status" value="1"/>
</dbReference>
<feature type="compositionally biased region" description="Basic and acidic residues" evidence="5">
    <location>
        <begin position="312"/>
        <end position="323"/>
    </location>
</feature>
<evidence type="ECO:0000313" key="8">
    <source>
        <dbReference type="EMBL" id="MCP2732182.1"/>
    </source>
</evidence>
<reference evidence="8" key="1">
    <citation type="submission" date="2022-06" db="EMBL/GenBank/DDBJ databases">
        <title>New cyanobacteria of genus Symplocastrum in benthos of Lake Baikal.</title>
        <authorList>
            <person name="Sorokovikova E."/>
            <person name="Tikhonova I."/>
            <person name="Krasnopeev A."/>
            <person name="Evseev P."/>
            <person name="Gladkikh A."/>
            <person name="Belykh O."/>
        </authorList>
    </citation>
    <scope>NUCLEOTIDE SEQUENCE</scope>
    <source>
        <strain evidence="8">BBK-W-15</strain>
    </source>
</reference>
<evidence type="ECO:0000259" key="6">
    <source>
        <dbReference type="PROSITE" id="PS51192"/>
    </source>
</evidence>
<dbReference type="PROSITE" id="PS51194">
    <property type="entry name" value="HELICASE_CTER"/>
    <property type="match status" value="1"/>
</dbReference>
<dbReference type="Proteomes" id="UP001204953">
    <property type="component" value="Unassembled WGS sequence"/>
</dbReference>
<dbReference type="InterPro" id="IPR049730">
    <property type="entry name" value="SNF2/RAD54-like_C"/>
</dbReference>
<dbReference type="RefSeq" id="WP_254014907.1">
    <property type="nucleotide sequence ID" value="NZ_JAMZMM010000502.1"/>
</dbReference>
<keyword evidence="3" id="KW-0347">Helicase</keyword>
<protein>
    <submittedName>
        <fullName evidence="8">SNF2-related protein</fullName>
    </submittedName>
</protein>
<comment type="caution">
    <text evidence="8">The sequence shown here is derived from an EMBL/GenBank/DDBJ whole genome shotgun (WGS) entry which is preliminary data.</text>
</comment>
<dbReference type="GO" id="GO:0004386">
    <property type="term" value="F:helicase activity"/>
    <property type="evidence" value="ECO:0007669"/>
    <property type="project" value="UniProtKB-KW"/>
</dbReference>
<keyword evidence="2" id="KW-0378">Hydrolase</keyword>
<feature type="domain" description="Helicase ATP-binding" evidence="6">
    <location>
        <begin position="68"/>
        <end position="229"/>
    </location>
</feature>
<dbReference type="InterPro" id="IPR014001">
    <property type="entry name" value="Helicase_ATP-bd"/>
</dbReference>
<proteinExistence type="predicted"/>
<feature type="region of interest" description="Disordered" evidence="5">
    <location>
        <begin position="307"/>
        <end position="352"/>
    </location>
</feature>
<dbReference type="PROSITE" id="PS51192">
    <property type="entry name" value="HELICASE_ATP_BIND_1"/>
    <property type="match status" value="1"/>
</dbReference>
<evidence type="ECO:0000256" key="4">
    <source>
        <dbReference type="ARBA" id="ARBA00022840"/>
    </source>
</evidence>
<dbReference type="Pfam" id="PF00176">
    <property type="entry name" value="SNF2-rel_dom"/>
    <property type="match status" value="1"/>
</dbReference>
<dbReference type="SMART" id="SM00487">
    <property type="entry name" value="DEXDc"/>
    <property type="match status" value="1"/>
</dbReference>
<dbReference type="AlphaFoldDB" id="A0AAE3KV42"/>
<dbReference type="InterPro" id="IPR038718">
    <property type="entry name" value="SNF2-like_sf"/>
</dbReference>
<dbReference type="InterPro" id="IPR001650">
    <property type="entry name" value="Helicase_C-like"/>
</dbReference>
<dbReference type="Gene3D" id="3.40.50.10810">
    <property type="entry name" value="Tandem AAA-ATPase domain"/>
    <property type="match status" value="1"/>
</dbReference>
<evidence type="ECO:0000256" key="2">
    <source>
        <dbReference type="ARBA" id="ARBA00022801"/>
    </source>
</evidence>
<dbReference type="CDD" id="cd18011">
    <property type="entry name" value="DEXDc_RapA"/>
    <property type="match status" value="1"/>
</dbReference>
<dbReference type="PANTHER" id="PTHR45766:SF6">
    <property type="entry name" value="SWI_SNF-RELATED MATRIX-ASSOCIATED ACTIN-DEPENDENT REGULATOR OF CHROMATIN SUBFAMILY A-LIKE PROTEIN 1"/>
    <property type="match status" value="1"/>
</dbReference>
<dbReference type="InterPro" id="IPR000330">
    <property type="entry name" value="SNF2_N"/>
</dbReference>
<dbReference type="GO" id="GO:0016787">
    <property type="term" value="F:hydrolase activity"/>
    <property type="evidence" value="ECO:0007669"/>
    <property type="project" value="UniProtKB-KW"/>
</dbReference>
<dbReference type="InterPro" id="IPR027417">
    <property type="entry name" value="P-loop_NTPase"/>
</dbReference>
<dbReference type="InterPro" id="IPR057342">
    <property type="entry name" value="DEXDc_RapA"/>
</dbReference>
<accession>A0AAE3KV42</accession>
<evidence type="ECO:0000259" key="7">
    <source>
        <dbReference type="PROSITE" id="PS51194"/>
    </source>
</evidence>
<sequence length="610" mass="69587">MESLYTFKFNHSNALQALAHGKTDNINYYEARKKLFNLSIMADYDQLVCLPTLTAIDKHWYQIETARKVLRQLGGRALLADEVGLGKTIEAGLILSEYLARGMIQSLLILTPASLVSQWQQELQTKFNIDTITSDDKQLQLNPSEFWSNNNRIIASLNTAKSPKHFNLVTTRNWDLVIVDEAHHLKNRNTLNWKLVNALNKRFILMLTATPVQNSLVELFNLLTLLKPGLLKTEAAFKKEYVSSKNGRIPKNPEKLRQLMREVMVRNTRSLVDVQLPKRFATTITVNPAKSEEKLYQDLTEYIRSLEMGESDTEKQDKLDTDKSQQLAPEKQDNSDNEKPQQLAPEKPHKLDKFSRTNLLMRAGSSPQALADSLKNLAKKFPSEELKTLTRRASQIKQVEKAIALVDLLKKSTQKTIVFTTHRATSAYLAKTLEEAGISFAQFLGDMSLKDKDAAIEAFRDNVPVLLASETGGEGRNIQFANAIVNYDLPWNPMKIEQRIGRIHRIGQKQDVFIFNFCLKGSIEEYILRILHDKINMFELVVGEIETILGNVDDEFDFSEIVIDIWLKHQAKPELDTAFDNLASELIKAKDKYRETSELDEQIFGEDFEA</sequence>
<dbReference type="PANTHER" id="PTHR45766">
    <property type="entry name" value="DNA ANNEALING HELICASE AND ENDONUCLEASE ZRANB3 FAMILY MEMBER"/>
    <property type="match status" value="1"/>
</dbReference>
<gene>
    <name evidence="8" type="ORF">NJ959_27505</name>
</gene>
<keyword evidence="9" id="KW-1185">Reference proteome</keyword>
<dbReference type="EMBL" id="JAMZMM010000502">
    <property type="protein sequence ID" value="MCP2732182.1"/>
    <property type="molecule type" value="Genomic_DNA"/>
</dbReference>
<keyword evidence="1" id="KW-0547">Nucleotide-binding</keyword>
<feature type="compositionally biased region" description="Basic and acidic residues" evidence="5">
    <location>
        <begin position="330"/>
        <end position="339"/>
    </location>
</feature>